<dbReference type="PANTHER" id="PTHR30118:SF7">
    <property type="entry name" value="TRANSCRIPTIONAL REGULATOR LYSR FAMILY"/>
    <property type="match status" value="1"/>
</dbReference>
<keyword evidence="7" id="KW-1185">Reference proteome</keyword>
<dbReference type="GO" id="GO:0003700">
    <property type="term" value="F:DNA-binding transcription factor activity"/>
    <property type="evidence" value="ECO:0007669"/>
    <property type="project" value="InterPro"/>
</dbReference>
<dbReference type="EMBL" id="VOLT01000012">
    <property type="protein sequence ID" value="TWX64834.1"/>
    <property type="molecule type" value="Genomic_DNA"/>
</dbReference>
<dbReference type="SUPFAM" id="SSF53850">
    <property type="entry name" value="Periplasmic binding protein-like II"/>
    <property type="match status" value="1"/>
</dbReference>
<dbReference type="Pfam" id="PF00126">
    <property type="entry name" value="HTH_1"/>
    <property type="match status" value="1"/>
</dbReference>
<dbReference type="RefSeq" id="WP_146790890.1">
    <property type="nucleotide sequence ID" value="NZ_VOLT01000012.1"/>
</dbReference>
<dbReference type="InterPro" id="IPR005119">
    <property type="entry name" value="LysR_subst-bd"/>
</dbReference>
<dbReference type="Gene3D" id="1.10.10.10">
    <property type="entry name" value="Winged helix-like DNA-binding domain superfamily/Winged helix DNA-binding domain"/>
    <property type="match status" value="1"/>
</dbReference>
<dbReference type="PROSITE" id="PS50931">
    <property type="entry name" value="HTH_LYSR"/>
    <property type="match status" value="1"/>
</dbReference>
<keyword evidence="4" id="KW-0804">Transcription</keyword>
<accession>A0A5C6Q773</accession>
<dbReference type="AlphaFoldDB" id="A0A5C6Q773"/>
<dbReference type="Gene3D" id="3.40.190.10">
    <property type="entry name" value="Periplasmic binding protein-like II"/>
    <property type="match status" value="2"/>
</dbReference>
<evidence type="ECO:0000256" key="3">
    <source>
        <dbReference type="ARBA" id="ARBA00023125"/>
    </source>
</evidence>
<evidence type="ECO:0000313" key="7">
    <source>
        <dbReference type="Proteomes" id="UP000321822"/>
    </source>
</evidence>
<dbReference type="InterPro" id="IPR036390">
    <property type="entry name" value="WH_DNA-bd_sf"/>
</dbReference>
<protein>
    <submittedName>
        <fullName evidence="6">LysR family transcriptional regulator</fullName>
    </submittedName>
</protein>
<dbReference type="Proteomes" id="UP000321822">
    <property type="component" value="Unassembled WGS sequence"/>
</dbReference>
<keyword evidence="3" id="KW-0238">DNA-binding</keyword>
<dbReference type="SUPFAM" id="SSF46785">
    <property type="entry name" value="Winged helix' DNA-binding domain"/>
    <property type="match status" value="1"/>
</dbReference>
<dbReference type="InterPro" id="IPR000847">
    <property type="entry name" value="LysR_HTH_N"/>
</dbReference>
<dbReference type="InterPro" id="IPR036388">
    <property type="entry name" value="WH-like_DNA-bd_sf"/>
</dbReference>
<keyword evidence="2" id="KW-0805">Transcription regulation</keyword>
<reference evidence="6 7" key="1">
    <citation type="submission" date="2019-07" db="EMBL/GenBank/DDBJ databases">
        <title>Genomes of sea-ice associated Colwellia species.</title>
        <authorList>
            <person name="Bowman J.P."/>
        </authorList>
    </citation>
    <scope>NUCLEOTIDE SEQUENCE [LARGE SCALE GENOMIC DNA]</scope>
    <source>
        <strain evidence="6 7">ACAM 459</strain>
    </source>
</reference>
<proteinExistence type="inferred from homology"/>
<feature type="domain" description="HTH lysR-type" evidence="5">
    <location>
        <begin position="11"/>
        <end position="68"/>
    </location>
</feature>
<evidence type="ECO:0000256" key="1">
    <source>
        <dbReference type="ARBA" id="ARBA00009437"/>
    </source>
</evidence>
<name>A0A5C6Q773_9GAMM</name>
<gene>
    <name evidence="6" type="ORF">ESZ36_19275</name>
</gene>
<dbReference type="PANTHER" id="PTHR30118">
    <property type="entry name" value="HTH-TYPE TRANSCRIPTIONAL REGULATOR LEUO-RELATED"/>
    <property type="match status" value="1"/>
</dbReference>
<comment type="similarity">
    <text evidence="1">Belongs to the LysR transcriptional regulatory family.</text>
</comment>
<dbReference type="PRINTS" id="PR00039">
    <property type="entry name" value="HTHLYSR"/>
</dbReference>
<sequence length="309" mass="34748">MALLEQKLARVDLNLLVSLSVLLKEKNVSRAAERLYLSQSAMSRTLQRLRDLFDDPLFHRTASGIVPTEKAHSIEALLPDLLQKLESILHDDDFSPQTCDKNFSISLPSLTSHAIFLPLVQAINNEAPGVQLSEYSAKMSSNKSLESGFLDFAIHVEKPTDTAFIATSLGKLSLSIFARKTHPLSAQHKVELADCLTYRFLELNVNEDSGAIFTNPIDSILLKQGFKRDIQLKTSQLSILVELLKSSDTLLIAPSFFIHSSTYKEELVSVYQFEQTESNMVELFLLQHQRTVNSTAHQWLRDKVLQHAL</sequence>
<dbReference type="GO" id="GO:0003677">
    <property type="term" value="F:DNA binding"/>
    <property type="evidence" value="ECO:0007669"/>
    <property type="project" value="UniProtKB-KW"/>
</dbReference>
<evidence type="ECO:0000256" key="2">
    <source>
        <dbReference type="ARBA" id="ARBA00023015"/>
    </source>
</evidence>
<evidence type="ECO:0000313" key="6">
    <source>
        <dbReference type="EMBL" id="TWX64834.1"/>
    </source>
</evidence>
<dbReference type="Pfam" id="PF03466">
    <property type="entry name" value="LysR_substrate"/>
    <property type="match status" value="1"/>
</dbReference>
<comment type="caution">
    <text evidence="6">The sequence shown here is derived from an EMBL/GenBank/DDBJ whole genome shotgun (WGS) entry which is preliminary data.</text>
</comment>
<dbReference type="OrthoDB" id="6621790at2"/>
<evidence type="ECO:0000259" key="5">
    <source>
        <dbReference type="PROSITE" id="PS50931"/>
    </source>
</evidence>
<evidence type="ECO:0000256" key="4">
    <source>
        <dbReference type="ARBA" id="ARBA00023163"/>
    </source>
</evidence>
<dbReference type="InterPro" id="IPR050389">
    <property type="entry name" value="LysR-type_TF"/>
</dbReference>
<organism evidence="6 7">
    <name type="scientific">Colwellia demingiae</name>
    <dbReference type="NCBI Taxonomy" id="89401"/>
    <lineage>
        <taxon>Bacteria</taxon>
        <taxon>Pseudomonadati</taxon>
        <taxon>Pseudomonadota</taxon>
        <taxon>Gammaproteobacteria</taxon>
        <taxon>Alteromonadales</taxon>
        <taxon>Colwelliaceae</taxon>
        <taxon>Colwellia</taxon>
    </lineage>
</organism>